<evidence type="ECO:0000259" key="11">
    <source>
        <dbReference type="Pfam" id="PF09430"/>
    </source>
</evidence>
<evidence type="ECO:0000256" key="8">
    <source>
        <dbReference type="ARBA" id="ARBA00023326"/>
    </source>
</evidence>
<keyword evidence="3" id="KW-0812">Transmembrane</keyword>
<dbReference type="GO" id="GO:0000272">
    <property type="term" value="P:polysaccharide catabolic process"/>
    <property type="evidence" value="ECO:0007669"/>
    <property type="project" value="UniProtKB-KW"/>
</dbReference>
<dbReference type="PANTHER" id="PTHR13605:SF4">
    <property type="entry name" value="ER MEMBRANE PROTEIN COMPLEX SUBUNIT 7"/>
    <property type="match status" value="1"/>
</dbReference>
<dbReference type="HOGENOM" id="CLU_073620_2_1_1"/>
<dbReference type="InParanoid" id="G7DZI7"/>
<feature type="chain" id="PRO_5009955598" description="ER membrane protein complex subunit 7 beta-sandwich domain-containing protein" evidence="10">
    <location>
        <begin position="20"/>
        <end position="239"/>
    </location>
</feature>
<dbReference type="Proteomes" id="UP000009131">
    <property type="component" value="Unassembled WGS sequence"/>
</dbReference>
<dbReference type="EMBL" id="BABT02000069">
    <property type="protein sequence ID" value="GAA95997.1"/>
    <property type="molecule type" value="Genomic_DNA"/>
</dbReference>
<evidence type="ECO:0000313" key="12">
    <source>
        <dbReference type="EMBL" id="GAA95997.1"/>
    </source>
</evidence>
<organism evidence="12 13">
    <name type="scientific">Mixia osmundae (strain CBS 9802 / IAM 14324 / JCM 22182 / KY 12970)</name>
    <dbReference type="NCBI Taxonomy" id="764103"/>
    <lineage>
        <taxon>Eukaryota</taxon>
        <taxon>Fungi</taxon>
        <taxon>Dikarya</taxon>
        <taxon>Basidiomycota</taxon>
        <taxon>Pucciniomycotina</taxon>
        <taxon>Mixiomycetes</taxon>
        <taxon>Mixiales</taxon>
        <taxon>Mixiaceae</taxon>
        <taxon>Mixia</taxon>
    </lineage>
</organism>
<dbReference type="FunCoup" id="G7DZI7">
    <property type="interactions" value="54"/>
</dbReference>
<dbReference type="SUPFAM" id="SSF49452">
    <property type="entry name" value="Starch-binding domain-like"/>
    <property type="match status" value="1"/>
</dbReference>
<keyword evidence="6" id="KW-0472">Membrane</keyword>
<dbReference type="Pfam" id="PF09430">
    <property type="entry name" value="EMC7_beta-sandw"/>
    <property type="match status" value="1"/>
</dbReference>
<feature type="region of interest" description="Disordered" evidence="9">
    <location>
        <begin position="205"/>
        <end position="239"/>
    </location>
</feature>
<name>G7DZI7_MIXOS</name>
<dbReference type="eggNOG" id="KOG3306">
    <property type="taxonomic scope" value="Eukaryota"/>
</dbReference>
<comment type="subcellular location">
    <subcellularLocation>
        <location evidence="1">Membrane</location>
        <topology evidence="1">Single-pass membrane protein</topology>
    </subcellularLocation>
</comment>
<dbReference type="InterPro" id="IPR019008">
    <property type="entry name" value="Beta_sandwich_EMC7"/>
</dbReference>
<feature type="domain" description="ER membrane protein complex subunit 7 beta-sandwich" evidence="11">
    <location>
        <begin position="37"/>
        <end position="150"/>
    </location>
</feature>
<dbReference type="GO" id="GO:0072546">
    <property type="term" value="C:EMC complex"/>
    <property type="evidence" value="ECO:0007669"/>
    <property type="project" value="TreeGrafter"/>
</dbReference>
<evidence type="ECO:0000256" key="9">
    <source>
        <dbReference type="SAM" id="MobiDB-lite"/>
    </source>
</evidence>
<comment type="caution">
    <text evidence="12">The sequence shown here is derived from an EMBL/GenBank/DDBJ whole genome shotgun (WGS) entry which is preliminary data.</text>
</comment>
<dbReference type="PANTHER" id="PTHR13605">
    <property type="entry name" value="ER MEMBRANE PROTEIN COMPLEX SUBUNIT 7"/>
    <property type="match status" value="1"/>
</dbReference>
<evidence type="ECO:0000256" key="2">
    <source>
        <dbReference type="ARBA" id="ARBA00008880"/>
    </source>
</evidence>
<reference evidence="12 13" key="1">
    <citation type="journal article" date="2011" name="J. Gen. Appl. Microbiol.">
        <title>Draft genome sequencing of the enigmatic basidiomycete Mixia osmundae.</title>
        <authorList>
            <person name="Nishida H."/>
            <person name="Nagatsuka Y."/>
            <person name="Sugiyama J."/>
        </authorList>
    </citation>
    <scope>NUCLEOTIDE SEQUENCE [LARGE SCALE GENOMIC DNA]</scope>
    <source>
        <strain evidence="13">CBS 9802 / IAM 14324 / JCM 22182 / KY 12970</strain>
    </source>
</reference>
<evidence type="ECO:0000256" key="7">
    <source>
        <dbReference type="ARBA" id="ARBA00023277"/>
    </source>
</evidence>
<reference evidence="12 13" key="2">
    <citation type="journal article" date="2012" name="Open Biol.">
        <title>Characteristics of nucleosomes and linker DNA regions on the genome of the basidiomycete Mixia osmundae revealed by mono- and dinucleosome mapping.</title>
        <authorList>
            <person name="Nishida H."/>
            <person name="Kondo S."/>
            <person name="Matsumoto T."/>
            <person name="Suzuki Y."/>
            <person name="Yoshikawa H."/>
            <person name="Taylor T.D."/>
            <person name="Sugiyama J."/>
        </authorList>
    </citation>
    <scope>NUCLEOTIDE SEQUENCE [LARGE SCALE GENOMIC DNA]</scope>
    <source>
        <strain evidence="13">CBS 9802 / IAM 14324 / JCM 22182 / KY 12970</strain>
    </source>
</reference>
<comment type="similarity">
    <text evidence="2">Belongs to the EMC7 family.</text>
</comment>
<dbReference type="InterPro" id="IPR039163">
    <property type="entry name" value="EMC7"/>
</dbReference>
<evidence type="ECO:0000256" key="5">
    <source>
        <dbReference type="ARBA" id="ARBA00022989"/>
    </source>
</evidence>
<keyword evidence="8" id="KW-0624">Polysaccharide degradation</keyword>
<proteinExistence type="inferred from homology"/>
<feature type="signal peptide" evidence="10">
    <location>
        <begin position="1"/>
        <end position="19"/>
    </location>
</feature>
<evidence type="ECO:0000256" key="1">
    <source>
        <dbReference type="ARBA" id="ARBA00004167"/>
    </source>
</evidence>
<evidence type="ECO:0000313" key="13">
    <source>
        <dbReference type="Proteomes" id="UP000009131"/>
    </source>
</evidence>
<gene>
    <name evidence="12" type="primary">Mo02657</name>
    <name evidence="12" type="ORF">E5Q_02657</name>
</gene>
<evidence type="ECO:0000256" key="4">
    <source>
        <dbReference type="ARBA" id="ARBA00022729"/>
    </source>
</evidence>
<dbReference type="AlphaFoldDB" id="G7DZI7"/>
<protein>
    <recommendedName>
        <fullName evidence="11">ER membrane protein complex subunit 7 beta-sandwich domain-containing protein</fullName>
    </recommendedName>
</protein>
<evidence type="ECO:0000256" key="3">
    <source>
        <dbReference type="ARBA" id="ARBA00022692"/>
    </source>
</evidence>
<keyword evidence="7" id="KW-0119">Carbohydrate metabolism</keyword>
<dbReference type="RefSeq" id="XP_014565733.1">
    <property type="nucleotide sequence ID" value="XM_014710247.1"/>
</dbReference>
<keyword evidence="13" id="KW-1185">Reference proteome</keyword>
<evidence type="ECO:0000256" key="6">
    <source>
        <dbReference type="ARBA" id="ARBA00023136"/>
    </source>
</evidence>
<dbReference type="OMA" id="WHAFRTY"/>
<dbReference type="STRING" id="764103.G7DZI7"/>
<evidence type="ECO:0000256" key="10">
    <source>
        <dbReference type="SAM" id="SignalP"/>
    </source>
</evidence>
<accession>G7DZI7</accession>
<dbReference type="OrthoDB" id="27095at2759"/>
<feature type="compositionally biased region" description="Low complexity" evidence="9">
    <location>
        <begin position="216"/>
        <end position="239"/>
    </location>
</feature>
<dbReference type="InterPro" id="IPR013784">
    <property type="entry name" value="Carb-bd-like_fold"/>
</dbReference>
<sequence>MQRILSSLCCLCLLASTSALTLSGTIVSGALFNSSHALSYDTAVLLDYGAAGSTLIRRDGSFSLQDVAPGRYIISVDSLDFTFPEYTVEFDAQASAPTVKHHTLTHVLPSSSPSLGHPIQFQAQSRPQYVAIKQGFNIINLIKGNPMMLIMGASVLMVLGLPKLMEMLDPEALAAVQADQAKMHGHLAAAQNMDFAGGLSKLLSGGDEAAEQTQTRASANAASRGNARSVSSNNARKRR</sequence>
<dbReference type="GO" id="GO:0030246">
    <property type="term" value="F:carbohydrate binding"/>
    <property type="evidence" value="ECO:0007669"/>
    <property type="project" value="InterPro"/>
</dbReference>
<keyword evidence="4 10" id="KW-0732">Signal</keyword>
<keyword evidence="5" id="KW-1133">Transmembrane helix</keyword>